<accession>M2Z2R6</accession>
<dbReference type="VEuPathDB" id="FungiDB:MYCFIDRAFT_173188"/>
<reference evidence="1 2" key="1">
    <citation type="journal article" date="2012" name="PLoS Pathog.">
        <title>Diverse lifestyles and strategies of plant pathogenesis encoded in the genomes of eighteen Dothideomycetes fungi.</title>
        <authorList>
            <person name="Ohm R.A."/>
            <person name="Feau N."/>
            <person name="Henrissat B."/>
            <person name="Schoch C.L."/>
            <person name="Horwitz B.A."/>
            <person name="Barry K.W."/>
            <person name="Condon B.J."/>
            <person name="Copeland A.C."/>
            <person name="Dhillon B."/>
            <person name="Glaser F."/>
            <person name="Hesse C.N."/>
            <person name="Kosti I."/>
            <person name="LaButti K."/>
            <person name="Lindquist E.A."/>
            <person name="Lucas S."/>
            <person name="Salamov A.A."/>
            <person name="Bradshaw R.E."/>
            <person name="Ciuffetti L."/>
            <person name="Hamelin R.C."/>
            <person name="Kema G.H.J."/>
            <person name="Lawrence C."/>
            <person name="Scott J.A."/>
            <person name="Spatafora J.W."/>
            <person name="Turgeon B.G."/>
            <person name="de Wit P.J.G.M."/>
            <person name="Zhong S."/>
            <person name="Goodwin S.B."/>
            <person name="Grigoriev I.V."/>
        </authorList>
    </citation>
    <scope>NUCLEOTIDE SEQUENCE [LARGE SCALE GENOMIC DNA]</scope>
    <source>
        <strain evidence="1 2">CIRAD86</strain>
    </source>
</reference>
<dbReference type="EMBL" id="KB446557">
    <property type="protein sequence ID" value="EME84145.1"/>
    <property type="molecule type" value="Genomic_DNA"/>
</dbReference>
<evidence type="ECO:0000313" key="2">
    <source>
        <dbReference type="Proteomes" id="UP000016932"/>
    </source>
</evidence>
<organism evidence="1 2">
    <name type="scientific">Pseudocercospora fijiensis (strain CIRAD86)</name>
    <name type="common">Black leaf streak disease fungus</name>
    <name type="synonym">Mycosphaerella fijiensis</name>
    <dbReference type="NCBI Taxonomy" id="383855"/>
    <lineage>
        <taxon>Eukaryota</taxon>
        <taxon>Fungi</taxon>
        <taxon>Dikarya</taxon>
        <taxon>Ascomycota</taxon>
        <taxon>Pezizomycotina</taxon>
        <taxon>Dothideomycetes</taxon>
        <taxon>Dothideomycetidae</taxon>
        <taxon>Mycosphaerellales</taxon>
        <taxon>Mycosphaerellaceae</taxon>
        <taxon>Pseudocercospora</taxon>
    </lineage>
</organism>
<sequence length="84" mass="9323">MLGHFPACVYGLDSVNVDTSPRKAFESCLKLHHEETHSRAWLLNRAPATRPSPSISRDYEIGCSIHNRPGNHCNTAASYKAKVC</sequence>
<dbReference type="HOGENOM" id="CLU_2528411_0_0_1"/>
<name>M2Z2R6_PSEFD</name>
<dbReference type="AlphaFoldDB" id="M2Z2R6"/>
<dbReference type="GeneID" id="19332937"/>
<dbReference type="RefSeq" id="XP_007924769.1">
    <property type="nucleotide sequence ID" value="XM_007926578.1"/>
</dbReference>
<protein>
    <submittedName>
        <fullName evidence="1">Uncharacterized protein</fullName>
    </submittedName>
</protein>
<evidence type="ECO:0000313" key="1">
    <source>
        <dbReference type="EMBL" id="EME84145.1"/>
    </source>
</evidence>
<dbReference type="Proteomes" id="UP000016932">
    <property type="component" value="Unassembled WGS sequence"/>
</dbReference>
<dbReference type="KEGG" id="pfj:MYCFIDRAFT_173188"/>
<keyword evidence="2" id="KW-1185">Reference proteome</keyword>
<gene>
    <name evidence="1" type="ORF">MYCFIDRAFT_173188</name>
</gene>
<proteinExistence type="predicted"/>